<name>A0A0F9ADP6_9ZZZZ</name>
<dbReference type="PANTHER" id="PTHR42795">
    <property type="entry name" value="ALANINE DEHYDROGENASE"/>
    <property type="match status" value="1"/>
</dbReference>
<proteinExistence type="predicted"/>
<dbReference type="Gene3D" id="3.40.50.720">
    <property type="entry name" value="NAD(P)-binding Rossmann-like Domain"/>
    <property type="match status" value="1"/>
</dbReference>
<accession>A0A0F9ADP6</accession>
<sequence length="76" mass="7899">VHYCVANMPGAVPRTSTEALTAATLPYVLRLADLGLDALREDATLAAGASTIHGKLVSRPVAEAQGLPYTPLEQAL</sequence>
<dbReference type="InterPro" id="IPR007698">
    <property type="entry name" value="AlaDH/PNT_NAD(H)-bd"/>
</dbReference>
<dbReference type="GO" id="GO:0000286">
    <property type="term" value="F:alanine dehydrogenase activity"/>
    <property type="evidence" value="ECO:0007669"/>
    <property type="project" value="TreeGrafter"/>
</dbReference>
<feature type="domain" description="Alanine dehydrogenase/pyridine nucleotide transhydrogenase NAD(H)-binding" evidence="1">
    <location>
        <begin position="1"/>
        <end position="58"/>
    </location>
</feature>
<dbReference type="GO" id="GO:0006524">
    <property type="term" value="P:alanine catabolic process"/>
    <property type="evidence" value="ECO:0007669"/>
    <property type="project" value="TreeGrafter"/>
</dbReference>
<reference evidence="2" key="1">
    <citation type="journal article" date="2015" name="Nature">
        <title>Complex archaea that bridge the gap between prokaryotes and eukaryotes.</title>
        <authorList>
            <person name="Spang A."/>
            <person name="Saw J.H."/>
            <person name="Jorgensen S.L."/>
            <person name="Zaremba-Niedzwiedzka K."/>
            <person name="Martijn J."/>
            <person name="Lind A.E."/>
            <person name="van Eijk R."/>
            <person name="Schleper C."/>
            <person name="Guy L."/>
            <person name="Ettema T.J."/>
        </authorList>
    </citation>
    <scope>NUCLEOTIDE SEQUENCE</scope>
</reference>
<dbReference type="PANTHER" id="PTHR42795:SF1">
    <property type="entry name" value="ALANINE DEHYDROGENASE"/>
    <property type="match status" value="1"/>
</dbReference>
<feature type="non-terminal residue" evidence="2">
    <location>
        <position position="1"/>
    </location>
</feature>
<dbReference type="Pfam" id="PF01262">
    <property type="entry name" value="AlaDh_PNT_C"/>
    <property type="match status" value="1"/>
</dbReference>
<dbReference type="SUPFAM" id="SSF52283">
    <property type="entry name" value="Formate/glycerate dehydrogenase catalytic domain-like"/>
    <property type="match status" value="1"/>
</dbReference>
<comment type="caution">
    <text evidence="2">The sequence shown here is derived from an EMBL/GenBank/DDBJ whole genome shotgun (WGS) entry which is preliminary data.</text>
</comment>
<protein>
    <recommendedName>
        <fullName evidence="1">Alanine dehydrogenase/pyridine nucleotide transhydrogenase NAD(H)-binding domain-containing protein</fullName>
    </recommendedName>
</protein>
<evidence type="ECO:0000259" key="1">
    <source>
        <dbReference type="Pfam" id="PF01262"/>
    </source>
</evidence>
<dbReference type="GO" id="GO:0005886">
    <property type="term" value="C:plasma membrane"/>
    <property type="evidence" value="ECO:0007669"/>
    <property type="project" value="TreeGrafter"/>
</dbReference>
<dbReference type="EMBL" id="LAZR01046516">
    <property type="protein sequence ID" value="KKK96370.1"/>
    <property type="molecule type" value="Genomic_DNA"/>
</dbReference>
<organism evidence="2">
    <name type="scientific">marine sediment metagenome</name>
    <dbReference type="NCBI Taxonomy" id="412755"/>
    <lineage>
        <taxon>unclassified sequences</taxon>
        <taxon>metagenomes</taxon>
        <taxon>ecological metagenomes</taxon>
    </lineage>
</organism>
<evidence type="ECO:0000313" key="2">
    <source>
        <dbReference type="EMBL" id="KKK96370.1"/>
    </source>
</evidence>
<dbReference type="AlphaFoldDB" id="A0A0F9ADP6"/>
<gene>
    <name evidence="2" type="ORF">LCGC14_2663450</name>
</gene>